<dbReference type="Pfam" id="PF05899">
    <property type="entry name" value="Cupin_3"/>
    <property type="match status" value="1"/>
</dbReference>
<proteinExistence type="predicted"/>
<dbReference type="PANTHER" id="PTHR40943:SF1">
    <property type="entry name" value="CYTOPLASMIC PROTEIN"/>
    <property type="match status" value="1"/>
</dbReference>
<dbReference type="Gene3D" id="2.60.120.10">
    <property type="entry name" value="Jelly Rolls"/>
    <property type="match status" value="1"/>
</dbReference>
<dbReference type="InterPro" id="IPR008579">
    <property type="entry name" value="UGlyAH_Cupin_dom"/>
</dbReference>
<name>A0A430KMD0_9GAMM</name>
<feature type="domain" description="(S)-ureidoglycine aminohydrolase cupin" evidence="1">
    <location>
        <begin position="44"/>
        <end position="116"/>
    </location>
</feature>
<comment type="caution">
    <text evidence="2">The sequence shown here is derived from an EMBL/GenBank/DDBJ whole genome shotgun (WGS) entry which is preliminary data.</text>
</comment>
<dbReference type="InterPro" id="IPR014710">
    <property type="entry name" value="RmlC-like_jellyroll"/>
</dbReference>
<accession>A0A430KMD0</accession>
<dbReference type="InterPro" id="IPR011051">
    <property type="entry name" value="RmlC_Cupin_sf"/>
</dbReference>
<dbReference type="PANTHER" id="PTHR40943">
    <property type="entry name" value="CYTOPLASMIC PROTEIN-RELATED"/>
    <property type="match status" value="1"/>
</dbReference>
<organism evidence="2 3">
    <name type="scientific">Amphritea opalescens</name>
    <dbReference type="NCBI Taxonomy" id="2490544"/>
    <lineage>
        <taxon>Bacteria</taxon>
        <taxon>Pseudomonadati</taxon>
        <taxon>Pseudomonadota</taxon>
        <taxon>Gammaproteobacteria</taxon>
        <taxon>Oceanospirillales</taxon>
        <taxon>Oceanospirillaceae</taxon>
        <taxon>Amphritea</taxon>
    </lineage>
</organism>
<dbReference type="OrthoDB" id="9799053at2"/>
<keyword evidence="3" id="KW-1185">Reference proteome</keyword>
<dbReference type="EMBL" id="RQXW01000021">
    <property type="protein sequence ID" value="RTE64513.1"/>
    <property type="molecule type" value="Genomic_DNA"/>
</dbReference>
<evidence type="ECO:0000313" key="3">
    <source>
        <dbReference type="Proteomes" id="UP000283087"/>
    </source>
</evidence>
<reference evidence="2 3" key="1">
    <citation type="submission" date="2018-11" db="EMBL/GenBank/DDBJ databases">
        <title>The draft genome sequence of Amphritea opalescens ANRC-JH13T.</title>
        <authorList>
            <person name="Fang Z."/>
            <person name="Zhang Y."/>
            <person name="Han X."/>
        </authorList>
    </citation>
    <scope>NUCLEOTIDE SEQUENCE [LARGE SCALE GENOMIC DNA]</scope>
    <source>
        <strain evidence="2 3">ANRC-JH13</strain>
    </source>
</reference>
<evidence type="ECO:0000313" key="2">
    <source>
        <dbReference type="EMBL" id="RTE64513.1"/>
    </source>
</evidence>
<evidence type="ECO:0000259" key="1">
    <source>
        <dbReference type="Pfam" id="PF05899"/>
    </source>
</evidence>
<gene>
    <name evidence="2" type="ORF">EH243_16975</name>
</gene>
<dbReference type="SUPFAM" id="SSF51182">
    <property type="entry name" value="RmlC-like cupins"/>
    <property type="match status" value="1"/>
</dbReference>
<sequence>MMAAKFIKPMVVTEGLARTPMPTPADILISGNGDTEAYIPFSSTDGTVISGIWSSEAFSKKKFHPNDMEFCYLIEGDVKISDTEGNASEFSAGDAFVVEPGFDGVWESKTAVKKYFVIAKCQ</sequence>
<dbReference type="CDD" id="cd02227">
    <property type="entry name" value="cupin_TM1112-like"/>
    <property type="match status" value="1"/>
</dbReference>
<dbReference type="AlphaFoldDB" id="A0A430KMD0"/>
<dbReference type="Proteomes" id="UP000283087">
    <property type="component" value="Unassembled WGS sequence"/>
</dbReference>
<protein>
    <submittedName>
        <fullName evidence="2">DUF861 domain-containing protein</fullName>
    </submittedName>
</protein>